<gene>
    <name evidence="1" type="ORF">ACFP3J_03255</name>
</gene>
<dbReference type="Proteomes" id="UP001596065">
    <property type="component" value="Unassembled WGS sequence"/>
</dbReference>
<proteinExistence type="predicted"/>
<dbReference type="RefSeq" id="WP_344347281.1">
    <property type="nucleotide sequence ID" value="NZ_BAAASM010000009.1"/>
</dbReference>
<keyword evidence="2" id="KW-1185">Reference proteome</keyword>
<comment type="caution">
    <text evidence="1">The sequence shown here is derived from an EMBL/GenBank/DDBJ whole genome shotgun (WGS) entry which is preliminary data.</text>
</comment>
<evidence type="ECO:0000313" key="1">
    <source>
        <dbReference type="EMBL" id="MFC5654511.1"/>
    </source>
</evidence>
<sequence length="60" mass="6206">MASLLGTHVPIDCPICPDHVAVPVKEAAGAGPGDLVVEIDLTAWREHVATVHTAARRAAV</sequence>
<dbReference type="EMBL" id="JBHSOE010000003">
    <property type="protein sequence ID" value="MFC5654511.1"/>
    <property type="molecule type" value="Genomic_DNA"/>
</dbReference>
<organism evidence="1 2">
    <name type="scientific">Streptomyces nogalater</name>
    <dbReference type="NCBI Taxonomy" id="38314"/>
    <lineage>
        <taxon>Bacteria</taxon>
        <taxon>Bacillati</taxon>
        <taxon>Actinomycetota</taxon>
        <taxon>Actinomycetes</taxon>
        <taxon>Kitasatosporales</taxon>
        <taxon>Streptomycetaceae</taxon>
        <taxon>Streptomyces</taxon>
    </lineage>
</organism>
<evidence type="ECO:0000313" key="2">
    <source>
        <dbReference type="Proteomes" id="UP001596065"/>
    </source>
</evidence>
<name>A0ABW0WDH8_STRNO</name>
<accession>A0ABW0WDH8</accession>
<protein>
    <submittedName>
        <fullName evidence="1">Uncharacterized protein</fullName>
    </submittedName>
</protein>
<reference evidence="2" key="1">
    <citation type="journal article" date="2019" name="Int. J. Syst. Evol. Microbiol.">
        <title>The Global Catalogue of Microorganisms (GCM) 10K type strain sequencing project: providing services to taxonomists for standard genome sequencing and annotation.</title>
        <authorList>
            <consortium name="The Broad Institute Genomics Platform"/>
            <consortium name="The Broad Institute Genome Sequencing Center for Infectious Disease"/>
            <person name="Wu L."/>
            <person name="Ma J."/>
        </authorList>
    </citation>
    <scope>NUCLEOTIDE SEQUENCE [LARGE SCALE GENOMIC DNA]</scope>
    <source>
        <strain evidence="2">KCTC 5701</strain>
    </source>
</reference>